<keyword evidence="1" id="KW-1185">Reference proteome</keyword>
<reference evidence="2" key="1">
    <citation type="submission" date="2022-11" db="UniProtKB">
        <authorList>
            <consortium name="WormBaseParasite"/>
        </authorList>
    </citation>
    <scope>IDENTIFICATION</scope>
</reference>
<dbReference type="AlphaFoldDB" id="A0A914QG26"/>
<evidence type="ECO:0000313" key="2">
    <source>
        <dbReference type="WBParaSite" id="PDA_v2.g30365.t1"/>
    </source>
</evidence>
<dbReference type="WBParaSite" id="PDA_v2.g30365.t1">
    <property type="protein sequence ID" value="PDA_v2.g30365.t1"/>
    <property type="gene ID" value="PDA_v2.g30365"/>
</dbReference>
<organism evidence="1 2">
    <name type="scientific">Panagrolaimus davidi</name>
    <dbReference type="NCBI Taxonomy" id="227884"/>
    <lineage>
        <taxon>Eukaryota</taxon>
        <taxon>Metazoa</taxon>
        <taxon>Ecdysozoa</taxon>
        <taxon>Nematoda</taxon>
        <taxon>Chromadorea</taxon>
        <taxon>Rhabditida</taxon>
        <taxon>Tylenchina</taxon>
        <taxon>Panagrolaimomorpha</taxon>
        <taxon>Panagrolaimoidea</taxon>
        <taxon>Panagrolaimidae</taxon>
        <taxon>Panagrolaimus</taxon>
    </lineage>
</organism>
<proteinExistence type="predicted"/>
<accession>A0A914QG26</accession>
<protein>
    <submittedName>
        <fullName evidence="2">Uncharacterized protein</fullName>
    </submittedName>
</protein>
<sequence length="458" mass="52152">MEKCLFDGKWPKSAAQCIHGFCTCFCGDKIFILGCRKMIKKNRNDPTNFSIAVVPCLTEFSSSSGMSITYKIKDELPGELTRMYSLHGENVLGVIVSSRNPDQIIQLIWKLNQETETIECIAERRFSFQGINHLGIGIGTNDAKCILLMGKSSVENGEVFVVRTIAANPLHTEKYPDKCFDKEIAELEQLCKNHPNELSLFPFRGVPFINENGIYFLLRRIRDLNLSFKTEFIGSIRLTKNGGTKVELINIKENDAVESVRKIVNLNLIVGWCSTQQRTAAWMQLIVRKESGHWRYKLQRWALVLCEMLIRYIGKPLLSLSWLDGGFCGSLFANFYKWLFPGLVPTLGPSSDLILLALDMKDWKFRRVPFQGGETEFRKKSRHICVNSTSDGSLILMEVSTSLPHRMRISRVSNPFRLKPLYEIAFEACTDLMPKLLKNPALLRLQHIYNSGGCILYS</sequence>
<dbReference type="Proteomes" id="UP000887578">
    <property type="component" value="Unplaced"/>
</dbReference>
<evidence type="ECO:0000313" key="1">
    <source>
        <dbReference type="Proteomes" id="UP000887578"/>
    </source>
</evidence>
<name>A0A914QG26_9BILA</name>